<comment type="subcellular location">
    <subcellularLocation>
        <location evidence="1">Nucleus</location>
    </subcellularLocation>
</comment>
<evidence type="ECO:0000313" key="14">
    <source>
        <dbReference type="EMBL" id="VDN42656.1"/>
    </source>
</evidence>
<keyword evidence="10" id="KW-0804">Transcription</keyword>
<evidence type="ECO:0000256" key="11">
    <source>
        <dbReference type="ARBA" id="ARBA00023242"/>
    </source>
</evidence>
<evidence type="ECO:0000256" key="8">
    <source>
        <dbReference type="ARBA" id="ARBA00022833"/>
    </source>
</evidence>
<proteinExistence type="predicted"/>
<keyword evidence="8" id="KW-0862">Zinc</keyword>
<evidence type="ECO:0008006" key="16">
    <source>
        <dbReference type="Google" id="ProtNLM"/>
    </source>
</evidence>
<keyword evidence="7" id="KW-0863">Zinc-finger</keyword>
<keyword evidence="4" id="KW-0949">S-adenosyl-L-methionine</keyword>
<dbReference type="SMART" id="SM00508">
    <property type="entry name" value="PostSET"/>
    <property type="match status" value="1"/>
</dbReference>
<dbReference type="SMART" id="SM00317">
    <property type="entry name" value="SET"/>
    <property type="match status" value="1"/>
</dbReference>
<dbReference type="GO" id="GO:0045944">
    <property type="term" value="P:positive regulation of transcription by RNA polymerase II"/>
    <property type="evidence" value="ECO:0007669"/>
    <property type="project" value="TreeGrafter"/>
</dbReference>
<evidence type="ECO:0000256" key="7">
    <source>
        <dbReference type="ARBA" id="ARBA00022771"/>
    </source>
</evidence>
<dbReference type="PANTHER" id="PTHR45888">
    <property type="entry name" value="HL01030P-RELATED"/>
    <property type="match status" value="1"/>
</dbReference>
<dbReference type="Gene3D" id="2.170.270.10">
    <property type="entry name" value="SET domain"/>
    <property type="match status" value="1"/>
</dbReference>
<feature type="domain" description="SET" evidence="12">
    <location>
        <begin position="45"/>
        <end position="164"/>
    </location>
</feature>
<keyword evidence="11" id="KW-0539">Nucleus</keyword>
<evidence type="ECO:0000256" key="9">
    <source>
        <dbReference type="ARBA" id="ARBA00023015"/>
    </source>
</evidence>
<keyword evidence="5" id="KW-0479">Metal-binding</keyword>
<feature type="domain" description="Post-SET" evidence="13">
    <location>
        <begin position="172"/>
        <end position="188"/>
    </location>
</feature>
<evidence type="ECO:0000256" key="5">
    <source>
        <dbReference type="ARBA" id="ARBA00022723"/>
    </source>
</evidence>
<evidence type="ECO:0000313" key="15">
    <source>
        <dbReference type="Proteomes" id="UP000271098"/>
    </source>
</evidence>
<keyword evidence="9" id="KW-0805">Transcription regulation</keyword>
<dbReference type="GO" id="GO:0032259">
    <property type="term" value="P:methylation"/>
    <property type="evidence" value="ECO:0007669"/>
    <property type="project" value="UniProtKB-KW"/>
</dbReference>
<evidence type="ECO:0000256" key="6">
    <source>
        <dbReference type="ARBA" id="ARBA00022737"/>
    </source>
</evidence>
<dbReference type="InterPro" id="IPR003616">
    <property type="entry name" value="Post-SET_dom"/>
</dbReference>
<dbReference type="SUPFAM" id="SSF82199">
    <property type="entry name" value="SET domain"/>
    <property type="match status" value="1"/>
</dbReference>
<accession>A0A3P7RHJ4</accession>
<dbReference type="Pfam" id="PF00856">
    <property type="entry name" value="SET"/>
    <property type="match status" value="1"/>
</dbReference>
<protein>
    <recommendedName>
        <fullName evidence="16">Histone-lysine N-methyltransferase</fullName>
    </recommendedName>
</protein>
<dbReference type="GO" id="GO:0042800">
    <property type="term" value="F:histone H3K4 methyltransferase activity"/>
    <property type="evidence" value="ECO:0007669"/>
    <property type="project" value="TreeGrafter"/>
</dbReference>
<evidence type="ECO:0000256" key="1">
    <source>
        <dbReference type="ARBA" id="ARBA00004123"/>
    </source>
</evidence>
<evidence type="ECO:0000256" key="2">
    <source>
        <dbReference type="ARBA" id="ARBA00022603"/>
    </source>
</evidence>
<dbReference type="EMBL" id="UYRT01100670">
    <property type="protein sequence ID" value="VDN42656.1"/>
    <property type="molecule type" value="Genomic_DNA"/>
</dbReference>
<gene>
    <name evidence="14" type="ORF">GPUH_LOCUS24298</name>
</gene>
<evidence type="ECO:0000256" key="3">
    <source>
        <dbReference type="ARBA" id="ARBA00022679"/>
    </source>
</evidence>
<dbReference type="OrthoDB" id="5852983at2759"/>
<dbReference type="InterPro" id="IPR001214">
    <property type="entry name" value="SET_dom"/>
</dbReference>
<keyword evidence="2" id="KW-0489">Methyltransferase</keyword>
<sequence>MDGGATVVRGVYGIPTECYGGRWECGQLGTAYYSQYQKMKKEWKNTVYLARSRIQGLGLYASRDIEMNSMIIEYKGEVIRSEVGEMREKKYEGQNRGVYMFRVDDERLIDATMAGGPARYINHSCDPNCSTRLVDSGPSGDDKKIIIIANRPISAGEELTYDYQFDIEDTADKIPCLCGAPNCQKWMN</sequence>
<reference evidence="14 15" key="1">
    <citation type="submission" date="2018-11" db="EMBL/GenBank/DDBJ databases">
        <authorList>
            <consortium name="Pathogen Informatics"/>
        </authorList>
    </citation>
    <scope>NUCLEOTIDE SEQUENCE [LARGE SCALE GENOMIC DNA]</scope>
</reference>
<dbReference type="AlphaFoldDB" id="A0A3P7RHJ4"/>
<dbReference type="GO" id="GO:0044666">
    <property type="term" value="C:MLL3/4 complex"/>
    <property type="evidence" value="ECO:0007669"/>
    <property type="project" value="TreeGrafter"/>
</dbReference>
<dbReference type="PROSITE" id="PS50280">
    <property type="entry name" value="SET"/>
    <property type="match status" value="1"/>
</dbReference>
<evidence type="ECO:0000259" key="13">
    <source>
        <dbReference type="PROSITE" id="PS50868"/>
    </source>
</evidence>
<dbReference type="GO" id="GO:0003713">
    <property type="term" value="F:transcription coactivator activity"/>
    <property type="evidence" value="ECO:0007669"/>
    <property type="project" value="TreeGrafter"/>
</dbReference>
<evidence type="ECO:0000259" key="12">
    <source>
        <dbReference type="PROSITE" id="PS50280"/>
    </source>
</evidence>
<organism evidence="14 15">
    <name type="scientific">Gongylonema pulchrum</name>
    <dbReference type="NCBI Taxonomy" id="637853"/>
    <lineage>
        <taxon>Eukaryota</taxon>
        <taxon>Metazoa</taxon>
        <taxon>Ecdysozoa</taxon>
        <taxon>Nematoda</taxon>
        <taxon>Chromadorea</taxon>
        <taxon>Rhabditida</taxon>
        <taxon>Spirurina</taxon>
        <taxon>Spiruromorpha</taxon>
        <taxon>Spiruroidea</taxon>
        <taxon>Gongylonematidae</taxon>
        <taxon>Gongylonema</taxon>
    </lineage>
</organism>
<dbReference type="PANTHER" id="PTHR45888:SF6">
    <property type="entry name" value="HL01030P-RELATED"/>
    <property type="match status" value="1"/>
</dbReference>
<dbReference type="InterPro" id="IPR046341">
    <property type="entry name" value="SET_dom_sf"/>
</dbReference>
<name>A0A3P7RHJ4_9BILA</name>
<keyword evidence="15" id="KW-1185">Reference proteome</keyword>
<dbReference type="Proteomes" id="UP000271098">
    <property type="component" value="Unassembled WGS sequence"/>
</dbReference>
<evidence type="ECO:0000256" key="10">
    <source>
        <dbReference type="ARBA" id="ARBA00023163"/>
    </source>
</evidence>
<dbReference type="GO" id="GO:0008270">
    <property type="term" value="F:zinc ion binding"/>
    <property type="evidence" value="ECO:0007669"/>
    <property type="project" value="UniProtKB-KW"/>
</dbReference>
<keyword evidence="6" id="KW-0677">Repeat</keyword>
<evidence type="ECO:0000256" key="4">
    <source>
        <dbReference type="ARBA" id="ARBA00022691"/>
    </source>
</evidence>
<dbReference type="PROSITE" id="PS50868">
    <property type="entry name" value="POST_SET"/>
    <property type="match status" value="1"/>
</dbReference>
<keyword evidence="3" id="KW-0808">Transferase</keyword>